<dbReference type="EMBL" id="JADOUF010000001">
    <property type="protein sequence ID" value="MBG6140605.1"/>
    <property type="molecule type" value="Genomic_DNA"/>
</dbReference>
<feature type="domain" description="Copper resistance protein D" evidence="13">
    <location>
        <begin position="319"/>
        <end position="411"/>
    </location>
</feature>
<dbReference type="GO" id="GO:0006825">
    <property type="term" value="P:copper ion transport"/>
    <property type="evidence" value="ECO:0007669"/>
    <property type="project" value="InterPro"/>
</dbReference>
<evidence type="ECO:0000256" key="5">
    <source>
        <dbReference type="ARBA" id="ARBA00022729"/>
    </source>
</evidence>
<feature type="transmembrane region" description="Helical" evidence="10">
    <location>
        <begin position="327"/>
        <end position="345"/>
    </location>
</feature>
<dbReference type="GO" id="GO:0046688">
    <property type="term" value="P:response to copper ion"/>
    <property type="evidence" value="ECO:0007669"/>
    <property type="project" value="InterPro"/>
</dbReference>
<keyword evidence="6 10" id="KW-1133">Transmembrane helix</keyword>
<gene>
    <name evidence="14" type="ORF">IW245_006799</name>
</gene>
<feature type="transmembrane region" description="Helical" evidence="10">
    <location>
        <begin position="179"/>
        <end position="199"/>
    </location>
</feature>
<dbReference type="PANTHER" id="PTHR34820:SF4">
    <property type="entry name" value="INNER MEMBRANE PROTEIN YEBZ"/>
    <property type="match status" value="1"/>
</dbReference>
<feature type="domain" description="CopC" evidence="12">
    <location>
        <begin position="25"/>
        <end position="118"/>
    </location>
</feature>
<feature type="transmembrane region" description="Helical" evidence="10">
    <location>
        <begin position="253"/>
        <end position="271"/>
    </location>
</feature>
<keyword evidence="7" id="KW-0186">Copper</keyword>
<name>A0A8J7GMN8_9ACTN</name>
<evidence type="ECO:0000256" key="11">
    <source>
        <dbReference type="SAM" id="SignalP"/>
    </source>
</evidence>
<feature type="chain" id="PRO_5039015796" evidence="11">
    <location>
        <begin position="27"/>
        <end position="535"/>
    </location>
</feature>
<keyword evidence="8 10" id="KW-0472">Membrane</keyword>
<evidence type="ECO:0000259" key="13">
    <source>
        <dbReference type="Pfam" id="PF05425"/>
    </source>
</evidence>
<evidence type="ECO:0000256" key="9">
    <source>
        <dbReference type="SAM" id="MobiDB-lite"/>
    </source>
</evidence>
<evidence type="ECO:0000256" key="3">
    <source>
        <dbReference type="ARBA" id="ARBA00022692"/>
    </source>
</evidence>
<keyword evidence="5 11" id="KW-0732">Signal</keyword>
<keyword evidence="2" id="KW-1003">Cell membrane</keyword>
<evidence type="ECO:0000313" key="15">
    <source>
        <dbReference type="Proteomes" id="UP000622552"/>
    </source>
</evidence>
<comment type="caution">
    <text evidence="14">The sequence shown here is derived from an EMBL/GenBank/DDBJ whole genome shotgun (WGS) entry which is preliminary data.</text>
</comment>
<feature type="region of interest" description="Disordered" evidence="9">
    <location>
        <begin position="65"/>
        <end position="84"/>
    </location>
</feature>
<dbReference type="Pfam" id="PF05425">
    <property type="entry name" value="CopD"/>
    <property type="match status" value="1"/>
</dbReference>
<evidence type="ECO:0000256" key="8">
    <source>
        <dbReference type="ARBA" id="ARBA00023136"/>
    </source>
</evidence>
<dbReference type="GO" id="GO:0042597">
    <property type="term" value="C:periplasmic space"/>
    <property type="evidence" value="ECO:0007669"/>
    <property type="project" value="InterPro"/>
</dbReference>
<feature type="signal peptide" evidence="11">
    <location>
        <begin position="1"/>
        <end position="26"/>
    </location>
</feature>
<dbReference type="SUPFAM" id="SSF81296">
    <property type="entry name" value="E set domains"/>
    <property type="match status" value="1"/>
</dbReference>
<evidence type="ECO:0000259" key="12">
    <source>
        <dbReference type="Pfam" id="PF04234"/>
    </source>
</evidence>
<keyword evidence="15" id="KW-1185">Reference proteome</keyword>
<dbReference type="PANTHER" id="PTHR34820">
    <property type="entry name" value="INNER MEMBRANE PROTEIN YEBZ"/>
    <property type="match status" value="1"/>
</dbReference>
<evidence type="ECO:0000256" key="7">
    <source>
        <dbReference type="ARBA" id="ARBA00023008"/>
    </source>
</evidence>
<protein>
    <submittedName>
        <fullName evidence="14">Copper transport protein</fullName>
    </submittedName>
</protein>
<dbReference type="GO" id="GO:0005886">
    <property type="term" value="C:plasma membrane"/>
    <property type="evidence" value="ECO:0007669"/>
    <property type="project" value="UniProtKB-SubCell"/>
</dbReference>
<dbReference type="InterPro" id="IPR014756">
    <property type="entry name" value="Ig_E-set"/>
</dbReference>
<evidence type="ECO:0000313" key="14">
    <source>
        <dbReference type="EMBL" id="MBG6140605.1"/>
    </source>
</evidence>
<dbReference type="InterPro" id="IPR007348">
    <property type="entry name" value="CopC_dom"/>
</dbReference>
<keyword evidence="3 10" id="KW-0812">Transmembrane</keyword>
<dbReference type="Proteomes" id="UP000622552">
    <property type="component" value="Unassembled WGS sequence"/>
</dbReference>
<evidence type="ECO:0000256" key="1">
    <source>
        <dbReference type="ARBA" id="ARBA00004651"/>
    </source>
</evidence>
<dbReference type="GO" id="GO:0005507">
    <property type="term" value="F:copper ion binding"/>
    <property type="evidence" value="ECO:0007669"/>
    <property type="project" value="InterPro"/>
</dbReference>
<proteinExistence type="predicted"/>
<dbReference type="RefSeq" id="WP_307788933.1">
    <property type="nucleotide sequence ID" value="NZ_BONS01000005.1"/>
</dbReference>
<evidence type="ECO:0000256" key="6">
    <source>
        <dbReference type="ARBA" id="ARBA00022989"/>
    </source>
</evidence>
<dbReference type="Pfam" id="PF04234">
    <property type="entry name" value="CopC"/>
    <property type="match status" value="1"/>
</dbReference>
<feature type="transmembrane region" description="Helical" evidence="10">
    <location>
        <begin position="390"/>
        <end position="412"/>
    </location>
</feature>
<keyword evidence="4" id="KW-0479">Metal-binding</keyword>
<sequence length="535" mass="55830">MRKSALFIIALMAGLLLPAAPASAHAGLQRTDPPSGSIVAQAPRQVTLYFTEAVTPVPGQLRIIGPDGKRADRGEPSVGGSQVSIPLREGAGRGTYLVSYRIISDDSHPVSGGFAFSIEAPSTTAPGVLGGSGAEVDPVVSALLPISRYLGYVGLLLVVGPVLLMIGLWPTRLSRPGKLVWTGVGLLAGGTVLALYLQAPYVTGGALFGASGADLREVLSSRFGFTGLARLAVLAAAVPLLRRVLAAKNTKSDQIILGVLGTVAALTWPLAGHPSASPAPPLTVAVDLVHLVAMAVWLGGLVGLALHLLPRGTDGELRALMPVWSRWAGWAVTALVVAGVAQALIEVGTLPALFNTRYGQLLIVKAVLLAGVLGMASVARRKVLTGEPKVRRMVFGELAVTAVILAVTAFLVQQTPARTEAALPSASANLPFSATMNNSLFKLQVELDPAAVGNNTMHMYAFTPDGKPIKVLEWQVTVAMPSRDIAPIEVAVLQLTDDHAVGELTLPTPGTWELRFTLRVSDIDQATVSQTVQIK</sequence>
<feature type="transmembrane region" description="Helical" evidence="10">
    <location>
        <begin position="283"/>
        <end position="306"/>
    </location>
</feature>
<dbReference type="Gene3D" id="2.60.40.1220">
    <property type="match status" value="1"/>
</dbReference>
<dbReference type="AlphaFoldDB" id="A0A8J7GMN8"/>
<evidence type="ECO:0000256" key="2">
    <source>
        <dbReference type="ARBA" id="ARBA00022475"/>
    </source>
</evidence>
<evidence type="ECO:0000256" key="4">
    <source>
        <dbReference type="ARBA" id="ARBA00022723"/>
    </source>
</evidence>
<organism evidence="14 15">
    <name type="scientific">Longispora fulva</name>
    <dbReference type="NCBI Taxonomy" id="619741"/>
    <lineage>
        <taxon>Bacteria</taxon>
        <taxon>Bacillati</taxon>
        <taxon>Actinomycetota</taxon>
        <taxon>Actinomycetes</taxon>
        <taxon>Micromonosporales</taxon>
        <taxon>Micromonosporaceae</taxon>
        <taxon>Longispora</taxon>
    </lineage>
</organism>
<comment type="subcellular location">
    <subcellularLocation>
        <location evidence="1">Cell membrane</location>
        <topology evidence="1">Multi-pass membrane protein</topology>
    </subcellularLocation>
</comment>
<dbReference type="InterPro" id="IPR032694">
    <property type="entry name" value="CopC/D"/>
</dbReference>
<dbReference type="InterPro" id="IPR014755">
    <property type="entry name" value="Cu-Rt/internalin_Ig-like"/>
</dbReference>
<feature type="transmembrane region" description="Helical" evidence="10">
    <location>
        <begin position="219"/>
        <end position="241"/>
    </location>
</feature>
<feature type="transmembrane region" description="Helical" evidence="10">
    <location>
        <begin position="357"/>
        <end position="378"/>
    </location>
</feature>
<dbReference type="InterPro" id="IPR008457">
    <property type="entry name" value="Cu-R_CopD_dom"/>
</dbReference>
<evidence type="ECO:0000256" key="10">
    <source>
        <dbReference type="SAM" id="Phobius"/>
    </source>
</evidence>
<feature type="transmembrane region" description="Helical" evidence="10">
    <location>
        <begin position="149"/>
        <end position="167"/>
    </location>
</feature>
<reference evidence="14" key="1">
    <citation type="submission" date="2020-11" db="EMBL/GenBank/DDBJ databases">
        <title>Sequencing the genomes of 1000 actinobacteria strains.</title>
        <authorList>
            <person name="Klenk H.-P."/>
        </authorList>
    </citation>
    <scope>NUCLEOTIDE SEQUENCE</scope>
    <source>
        <strain evidence="14">DSM 45356</strain>
    </source>
</reference>
<accession>A0A8J7GMN8</accession>